<gene>
    <name evidence="2" type="ORF">LVJ94_42935</name>
</gene>
<organism evidence="2 3">
    <name type="scientific">Pendulispora rubella</name>
    <dbReference type="NCBI Taxonomy" id="2741070"/>
    <lineage>
        <taxon>Bacteria</taxon>
        <taxon>Pseudomonadati</taxon>
        <taxon>Myxococcota</taxon>
        <taxon>Myxococcia</taxon>
        <taxon>Myxococcales</taxon>
        <taxon>Sorangiineae</taxon>
        <taxon>Pendulisporaceae</taxon>
        <taxon>Pendulispora</taxon>
    </lineage>
</organism>
<name>A0ABZ2KYG7_9BACT</name>
<keyword evidence="3" id="KW-1185">Reference proteome</keyword>
<evidence type="ECO:0000313" key="3">
    <source>
        <dbReference type="Proteomes" id="UP001374803"/>
    </source>
</evidence>
<keyword evidence="1" id="KW-0732">Signal</keyword>
<dbReference type="EMBL" id="CP089983">
    <property type="protein sequence ID" value="WXB03648.1"/>
    <property type="molecule type" value="Genomic_DNA"/>
</dbReference>
<evidence type="ECO:0000313" key="2">
    <source>
        <dbReference type="EMBL" id="WXB03648.1"/>
    </source>
</evidence>
<dbReference type="Proteomes" id="UP001374803">
    <property type="component" value="Chromosome"/>
</dbReference>
<dbReference type="PROSITE" id="PS51257">
    <property type="entry name" value="PROKAR_LIPOPROTEIN"/>
    <property type="match status" value="1"/>
</dbReference>
<accession>A0ABZ2KYG7</accession>
<protein>
    <recommendedName>
        <fullName evidence="4">Lipoprotein</fullName>
    </recommendedName>
</protein>
<feature type="chain" id="PRO_5046017356" description="Lipoprotein" evidence="1">
    <location>
        <begin position="23"/>
        <end position="158"/>
    </location>
</feature>
<dbReference type="RefSeq" id="WP_394833280.1">
    <property type="nucleotide sequence ID" value="NZ_CP089929.1"/>
</dbReference>
<proteinExistence type="predicted"/>
<evidence type="ECO:0008006" key="4">
    <source>
        <dbReference type="Google" id="ProtNLM"/>
    </source>
</evidence>
<sequence length="158" mass="17355">MPSSQRARVFVMAALLSLAALAGCSRSPPDSTPDGVVRLWLEKMETSTADPRAAREAYALLGPATRRNLEVRAERASRIQGRRFEPHEMLAEGRFGLKFRPKTMSVVGASGDEAKVDIVGADPAVERATVRCAREDGVWRIEPELPEVTDLPRWRDGG</sequence>
<reference evidence="2" key="1">
    <citation type="submission" date="2021-12" db="EMBL/GenBank/DDBJ databases">
        <title>Discovery of the Pendulisporaceae a myxobacterial family with distinct sporulation behavior and unique specialized metabolism.</title>
        <authorList>
            <person name="Garcia R."/>
            <person name="Popoff A."/>
            <person name="Bader C.D."/>
            <person name="Loehr J."/>
            <person name="Walesch S."/>
            <person name="Walt C."/>
            <person name="Boldt J."/>
            <person name="Bunk B."/>
            <person name="Haeckl F.J.F.P.J."/>
            <person name="Gunesch A.P."/>
            <person name="Birkelbach J."/>
            <person name="Nuebel U."/>
            <person name="Pietschmann T."/>
            <person name="Bach T."/>
            <person name="Mueller R."/>
        </authorList>
    </citation>
    <scope>NUCLEOTIDE SEQUENCE</scope>
    <source>
        <strain evidence="2">MSr11367</strain>
    </source>
</reference>
<evidence type="ECO:0000256" key="1">
    <source>
        <dbReference type="SAM" id="SignalP"/>
    </source>
</evidence>
<feature type="signal peptide" evidence="1">
    <location>
        <begin position="1"/>
        <end position="22"/>
    </location>
</feature>